<evidence type="ECO:0000256" key="1">
    <source>
        <dbReference type="SAM" id="SignalP"/>
    </source>
</evidence>
<evidence type="ECO:0000313" key="2">
    <source>
        <dbReference type="EMBL" id="RDU68555.1"/>
    </source>
</evidence>
<evidence type="ECO:0008006" key="4">
    <source>
        <dbReference type="Google" id="ProtNLM"/>
    </source>
</evidence>
<proteinExistence type="predicted"/>
<name>A0A3D8IUG2_9HELI</name>
<dbReference type="EMBL" id="NXLT01000001">
    <property type="protein sequence ID" value="RDU68555.1"/>
    <property type="molecule type" value="Genomic_DNA"/>
</dbReference>
<gene>
    <name evidence="2" type="ORF">CQA54_01770</name>
</gene>
<dbReference type="Proteomes" id="UP000256514">
    <property type="component" value="Unassembled WGS sequence"/>
</dbReference>
<comment type="caution">
    <text evidence="2">The sequence shown here is derived from an EMBL/GenBank/DDBJ whole genome shotgun (WGS) entry which is preliminary data.</text>
</comment>
<sequence length="217" mass="24618">MIRTYCKILFLSIALCLALSGCATMAYYSTEQDPQIAFDKQKPLTIYLGENPSVSDKKFGLLLGELMVEQGFSINGFNTDMKQTPYALGFDIETKSSNYTGSYNYMTYNTQRTYIAGTYSGNGYNPGTTITTQVPTTHTQVYTGVYVYKLIRIYIFSREQKERTLLWYGGIHVSVGDYDKYKENTIRNLIKLIGQDFKGDLDISKNPQDLANTDSVW</sequence>
<organism evidence="2 3">
    <name type="scientific">Helicobacter equorum</name>
    <dbReference type="NCBI Taxonomy" id="361872"/>
    <lineage>
        <taxon>Bacteria</taxon>
        <taxon>Pseudomonadati</taxon>
        <taxon>Campylobacterota</taxon>
        <taxon>Epsilonproteobacteria</taxon>
        <taxon>Campylobacterales</taxon>
        <taxon>Helicobacteraceae</taxon>
        <taxon>Helicobacter</taxon>
    </lineage>
</organism>
<dbReference type="PROSITE" id="PS51257">
    <property type="entry name" value="PROKAR_LIPOPROTEIN"/>
    <property type="match status" value="1"/>
</dbReference>
<keyword evidence="3" id="KW-1185">Reference proteome</keyword>
<feature type="signal peptide" evidence="1">
    <location>
        <begin position="1"/>
        <end position="26"/>
    </location>
</feature>
<dbReference type="OrthoDB" id="5320017at2"/>
<feature type="chain" id="PRO_5017666661" description="DUF4136 domain-containing protein" evidence="1">
    <location>
        <begin position="27"/>
        <end position="217"/>
    </location>
</feature>
<dbReference type="RefSeq" id="WP_112057963.1">
    <property type="nucleotide sequence ID" value="NZ_NXLT01000001.1"/>
</dbReference>
<protein>
    <recommendedName>
        <fullName evidence="4">DUF4136 domain-containing protein</fullName>
    </recommendedName>
</protein>
<reference evidence="2 3" key="1">
    <citation type="submission" date="2018-04" db="EMBL/GenBank/DDBJ databases">
        <title>Novel Campyloabacter and Helicobacter Species and Strains.</title>
        <authorList>
            <person name="Mannion A.J."/>
            <person name="Shen Z."/>
            <person name="Fox J.G."/>
        </authorList>
    </citation>
    <scope>NUCLEOTIDE SEQUENCE [LARGE SCALE GENOMIC DNA]</scope>
    <source>
        <strain evidence="2 3">MIT 12-6600</strain>
    </source>
</reference>
<evidence type="ECO:0000313" key="3">
    <source>
        <dbReference type="Proteomes" id="UP000256514"/>
    </source>
</evidence>
<dbReference type="AlphaFoldDB" id="A0A3D8IUG2"/>
<accession>A0A3D8IUG2</accession>
<keyword evidence="1" id="KW-0732">Signal</keyword>